<comment type="subunit">
    <text evidence="5 7">Monomer.</text>
</comment>
<feature type="binding site" evidence="5">
    <location>
        <position position="158"/>
    </location>
    <ligand>
        <name>Zn(2+)</name>
        <dbReference type="ChEBI" id="CHEBI:29105"/>
        <note>structural</note>
    </ligand>
</feature>
<comment type="subcellular location">
    <subcellularLocation>
        <location evidence="5 7">Cytoplasm</location>
    </subcellularLocation>
</comment>
<dbReference type="GO" id="GO:0004017">
    <property type="term" value="F:AMP kinase activity"/>
    <property type="evidence" value="ECO:0007669"/>
    <property type="project" value="UniProtKB-UniRule"/>
</dbReference>
<feature type="region of interest" description="NMP" evidence="5">
    <location>
        <begin position="32"/>
        <end position="61"/>
    </location>
</feature>
<name>A0AAE3VDP9_9BACT</name>
<evidence type="ECO:0000256" key="2">
    <source>
        <dbReference type="ARBA" id="ARBA00022727"/>
    </source>
</evidence>
<evidence type="ECO:0000256" key="1">
    <source>
        <dbReference type="ARBA" id="ARBA00022679"/>
    </source>
</evidence>
<keyword evidence="5 7" id="KW-0067">ATP-binding</keyword>
<evidence type="ECO:0000256" key="7">
    <source>
        <dbReference type="RuleBase" id="RU003331"/>
    </source>
</evidence>
<evidence type="ECO:0000256" key="5">
    <source>
        <dbReference type="HAMAP-Rule" id="MF_00235"/>
    </source>
</evidence>
<dbReference type="GO" id="GO:0044209">
    <property type="term" value="P:AMP salvage"/>
    <property type="evidence" value="ECO:0007669"/>
    <property type="project" value="UniProtKB-UniRule"/>
</dbReference>
<keyword evidence="10" id="KW-1185">Reference proteome</keyword>
<dbReference type="Pfam" id="PF05191">
    <property type="entry name" value="ADK_lid"/>
    <property type="match status" value="1"/>
</dbReference>
<keyword evidence="2 5" id="KW-0545">Nucleotide biosynthesis</keyword>
<proteinExistence type="inferred from homology"/>
<dbReference type="PROSITE" id="PS00113">
    <property type="entry name" value="ADENYLATE_KINASE"/>
    <property type="match status" value="1"/>
</dbReference>
<comment type="caution">
    <text evidence="9">The sequence shown here is derived from an EMBL/GenBank/DDBJ whole genome shotgun (WGS) entry which is preliminary data.</text>
</comment>
<gene>
    <name evidence="5" type="primary">adk</name>
    <name evidence="9" type="ORF">J3R75_000603</name>
</gene>
<feature type="binding site" evidence="5">
    <location>
        <position position="95"/>
    </location>
    <ligand>
        <name>AMP</name>
        <dbReference type="ChEBI" id="CHEBI:456215"/>
    </ligand>
</feature>
<reference evidence="9" key="1">
    <citation type="submission" date="2023-07" db="EMBL/GenBank/DDBJ databases">
        <title>Genomic Encyclopedia of Type Strains, Phase IV (KMG-IV): sequencing the most valuable type-strain genomes for metagenomic binning, comparative biology and taxonomic classification.</title>
        <authorList>
            <person name="Goeker M."/>
        </authorList>
    </citation>
    <scope>NUCLEOTIDE SEQUENCE</scope>
    <source>
        <strain evidence="9">DSM 24202</strain>
    </source>
</reference>
<protein>
    <recommendedName>
        <fullName evidence="5 7">Adenylate kinase</fullName>
        <shortName evidence="5">AK</shortName>
        <ecNumber evidence="5 7">2.7.4.3</ecNumber>
    </recommendedName>
    <alternativeName>
        <fullName evidence="5">ATP-AMP transphosphorylase</fullName>
    </alternativeName>
    <alternativeName>
        <fullName evidence="5">ATP:AMP phosphotransferase</fullName>
    </alternativeName>
    <alternativeName>
        <fullName evidence="5">Adenylate monophosphate kinase</fullName>
    </alternativeName>
</protein>
<dbReference type="PANTHER" id="PTHR23359">
    <property type="entry name" value="NUCLEOTIDE KINASE"/>
    <property type="match status" value="1"/>
</dbReference>
<feature type="binding site" evidence="5">
    <location>
        <position position="38"/>
    </location>
    <ligand>
        <name>AMP</name>
        <dbReference type="ChEBI" id="CHEBI:456215"/>
    </ligand>
</feature>
<comment type="caution">
    <text evidence="5">Lacks conserved residue(s) required for the propagation of feature annotation.</text>
</comment>
<feature type="binding site" evidence="5">
    <location>
        <position position="133"/>
    </location>
    <ligand>
        <name>Zn(2+)</name>
        <dbReference type="ChEBI" id="CHEBI:29105"/>
        <note>structural</note>
    </ligand>
</feature>
<dbReference type="GO" id="GO:0005737">
    <property type="term" value="C:cytoplasm"/>
    <property type="evidence" value="ECO:0007669"/>
    <property type="project" value="UniProtKB-SubCell"/>
</dbReference>
<dbReference type="AlphaFoldDB" id="A0AAE3VDP9"/>
<keyword evidence="4 5" id="KW-0418">Kinase</keyword>
<feature type="binding site" evidence="5">
    <location>
        <begin position="88"/>
        <end position="91"/>
    </location>
    <ligand>
        <name>AMP</name>
        <dbReference type="ChEBI" id="CHEBI:456215"/>
    </ligand>
</feature>
<dbReference type="InterPro" id="IPR033690">
    <property type="entry name" value="Adenylat_kinase_CS"/>
</dbReference>
<dbReference type="InterPro" id="IPR027417">
    <property type="entry name" value="P-loop_NTPase"/>
</dbReference>
<evidence type="ECO:0000256" key="6">
    <source>
        <dbReference type="RuleBase" id="RU003330"/>
    </source>
</evidence>
<dbReference type="SUPFAM" id="SSF52540">
    <property type="entry name" value="P-loop containing nucleoside triphosphate hydrolases"/>
    <property type="match status" value="1"/>
</dbReference>
<comment type="catalytic activity">
    <reaction evidence="5 7">
        <text>AMP + ATP = 2 ADP</text>
        <dbReference type="Rhea" id="RHEA:12973"/>
        <dbReference type="ChEBI" id="CHEBI:30616"/>
        <dbReference type="ChEBI" id="CHEBI:456215"/>
        <dbReference type="ChEBI" id="CHEBI:456216"/>
        <dbReference type="EC" id="2.7.4.3"/>
    </reaction>
</comment>
<dbReference type="InterPro" id="IPR007862">
    <property type="entry name" value="Adenylate_kinase_lid-dom"/>
</dbReference>
<comment type="similarity">
    <text evidence="5 6">Belongs to the adenylate kinase family.</text>
</comment>
<dbReference type="EC" id="2.7.4.3" evidence="5 7"/>
<comment type="domain">
    <text evidence="5">Consists of three domains, a large central CORE domain and two small peripheral domains, NMPbind and LID, which undergo movements during catalysis. The LID domain closes over the site of phosphoryl transfer upon ATP binding. Assembling and dissambling the active center during each catalytic cycle provides an effective means to prevent ATP hydrolysis. Some bacteria have evolved a zinc-coordinating structure that stabilizes the LID domain.</text>
</comment>
<keyword evidence="1 5" id="KW-0808">Transferase</keyword>
<feature type="binding site" evidence="5">
    <location>
        <position position="205"/>
    </location>
    <ligand>
        <name>ATP</name>
        <dbReference type="ChEBI" id="CHEBI:30616"/>
    </ligand>
</feature>
<dbReference type="InterPro" id="IPR000850">
    <property type="entry name" value="Adenylat/UMP-CMP_kin"/>
</dbReference>
<dbReference type="RefSeq" id="WP_307259824.1">
    <property type="nucleotide sequence ID" value="NZ_JAUSVL010000001.1"/>
</dbReference>
<dbReference type="Proteomes" id="UP001238163">
    <property type="component" value="Unassembled WGS sequence"/>
</dbReference>
<feature type="binding site" evidence="5">
    <location>
        <position position="33"/>
    </location>
    <ligand>
        <name>AMP</name>
        <dbReference type="ChEBI" id="CHEBI:456215"/>
    </ligand>
</feature>
<keyword evidence="5" id="KW-0479">Metal-binding</keyword>
<dbReference type="GO" id="GO:0008270">
    <property type="term" value="F:zinc ion binding"/>
    <property type="evidence" value="ECO:0007669"/>
    <property type="project" value="UniProtKB-UniRule"/>
</dbReference>
<dbReference type="PRINTS" id="PR00094">
    <property type="entry name" value="ADENYLTKNASE"/>
</dbReference>
<feature type="binding site" evidence="5">
    <location>
        <position position="155"/>
    </location>
    <ligand>
        <name>Zn(2+)</name>
        <dbReference type="ChEBI" id="CHEBI:29105"/>
        <note>structural</note>
    </ligand>
</feature>
<feature type="binding site" evidence="5">
    <location>
        <position position="138"/>
    </location>
    <ligand>
        <name>Zn(2+)</name>
        <dbReference type="ChEBI" id="CHEBI:29105"/>
        <note>structural</note>
    </ligand>
</feature>
<dbReference type="CDD" id="cd01428">
    <property type="entry name" value="ADK"/>
    <property type="match status" value="1"/>
</dbReference>
<evidence type="ECO:0000256" key="4">
    <source>
        <dbReference type="ARBA" id="ARBA00022777"/>
    </source>
</evidence>
<sequence length="220" mass="23831">MANVYVFLGPPGAGKGTLGELFCRDSGAIHVSTGQLLRDEMAQGSDLGLQVKDLIARGALVSDDIVAAMVAKRLTQPDIKAHGVLLDGFPRTVPQAEMLSTILAKSGDVMAAVLLIEADDAMLMGRLTSRRMCPNKQCEAIYNVQTNPPRQEGICDRCGAALIQRSDDSEETARGRLKVYDEQTRPLVDYYQGKGQLVRMHSGDVAVDVNYGRLKAALKR</sequence>
<organism evidence="9 10">
    <name type="scientific">Oligosphaera ethanolica</name>
    <dbReference type="NCBI Taxonomy" id="760260"/>
    <lineage>
        <taxon>Bacteria</taxon>
        <taxon>Pseudomonadati</taxon>
        <taxon>Lentisphaerota</taxon>
        <taxon>Oligosphaeria</taxon>
        <taxon>Oligosphaerales</taxon>
        <taxon>Oligosphaeraceae</taxon>
        <taxon>Oligosphaera</taxon>
    </lineage>
</organism>
<dbReference type="NCBIfam" id="TIGR01351">
    <property type="entry name" value="adk"/>
    <property type="match status" value="1"/>
</dbReference>
<feature type="binding site" evidence="5">
    <location>
        <position position="165"/>
    </location>
    <ligand>
        <name>AMP</name>
        <dbReference type="ChEBI" id="CHEBI:456215"/>
    </ligand>
</feature>
<comment type="pathway">
    <text evidence="5">Purine metabolism; AMP biosynthesis via salvage pathway; AMP from ADP: step 1/1.</text>
</comment>
<dbReference type="Pfam" id="PF00406">
    <property type="entry name" value="ADK"/>
    <property type="match status" value="1"/>
</dbReference>
<dbReference type="Gene3D" id="3.40.50.300">
    <property type="entry name" value="P-loop containing nucleotide triphosphate hydrolases"/>
    <property type="match status" value="1"/>
</dbReference>
<dbReference type="GO" id="GO:0005524">
    <property type="term" value="F:ATP binding"/>
    <property type="evidence" value="ECO:0007669"/>
    <property type="project" value="UniProtKB-UniRule"/>
</dbReference>
<feature type="binding site" evidence="5">
    <location>
        <position position="176"/>
    </location>
    <ligand>
        <name>AMP</name>
        <dbReference type="ChEBI" id="CHEBI:456215"/>
    </ligand>
</feature>
<keyword evidence="3 5" id="KW-0547">Nucleotide-binding</keyword>
<dbReference type="NCBIfam" id="NF011100">
    <property type="entry name" value="PRK14527.1"/>
    <property type="match status" value="1"/>
</dbReference>
<feature type="binding site" evidence="5">
    <location>
        <position position="130"/>
    </location>
    <ligand>
        <name>ATP</name>
        <dbReference type="ChEBI" id="CHEBI:30616"/>
    </ligand>
</feature>
<feature type="domain" description="Adenylate kinase active site lid" evidence="8">
    <location>
        <begin position="130"/>
        <end position="167"/>
    </location>
</feature>
<dbReference type="EMBL" id="JAUSVL010000001">
    <property type="protein sequence ID" value="MDQ0288496.1"/>
    <property type="molecule type" value="Genomic_DNA"/>
</dbReference>
<evidence type="ECO:0000313" key="9">
    <source>
        <dbReference type="EMBL" id="MDQ0288496.1"/>
    </source>
</evidence>
<feature type="binding site" evidence="5">
    <location>
        <begin position="12"/>
        <end position="17"/>
    </location>
    <ligand>
        <name>ATP</name>
        <dbReference type="ChEBI" id="CHEBI:30616"/>
    </ligand>
</feature>
<dbReference type="HAMAP" id="MF_00235">
    <property type="entry name" value="Adenylate_kinase_Adk"/>
    <property type="match status" value="1"/>
</dbReference>
<dbReference type="InterPro" id="IPR006259">
    <property type="entry name" value="Adenyl_kin_sub"/>
</dbReference>
<keyword evidence="5" id="KW-0963">Cytoplasm</keyword>
<keyword evidence="5" id="KW-0862">Zinc</keyword>
<evidence type="ECO:0000256" key="3">
    <source>
        <dbReference type="ARBA" id="ARBA00022741"/>
    </source>
</evidence>
<feature type="binding site" evidence="5">
    <location>
        <begin position="59"/>
        <end position="61"/>
    </location>
    <ligand>
        <name>AMP</name>
        <dbReference type="ChEBI" id="CHEBI:456215"/>
    </ligand>
</feature>
<feature type="binding site" evidence="5">
    <location>
        <begin position="141"/>
        <end position="142"/>
    </location>
    <ligand>
        <name>ATP</name>
        <dbReference type="ChEBI" id="CHEBI:30616"/>
    </ligand>
</feature>
<accession>A0AAE3VDP9</accession>
<comment type="function">
    <text evidence="5">Catalyzes the reversible transfer of the terminal phosphate group between ATP and AMP. Plays an important role in cellular energy homeostasis and in adenine nucleotide metabolism.</text>
</comment>
<evidence type="ECO:0000313" key="10">
    <source>
        <dbReference type="Proteomes" id="UP001238163"/>
    </source>
</evidence>
<evidence type="ECO:0000259" key="8">
    <source>
        <dbReference type="Pfam" id="PF05191"/>
    </source>
</evidence>